<dbReference type="InterPro" id="IPR000504">
    <property type="entry name" value="RRM_dom"/>
</dbReference>
<dbReference type="PROSITE" id="PS50102">
    <property type="entry name" value="RRM"/>
    <property type="match status" value="1"/>
</dbReference>
<dbReference type="InterPro" id="IPR036388">
    <property type="entry name" value="WH-like_DNA-bd_sf"/>
</dbReference>
<protein>
    <recommendedName>
        <fullName evidence="12">La-related protein 6C</fullName>
    </recommendedName>
</protein>
<name>A0A835I2W8_9MAGN</name>
<evidence type="ECO:0000256" key="2">
    <source>
        <dbReference type="ARBA" id="ARBA00022884"/>
    </source>
</evidence>
<dbReference type="GO" id="GO:0005634">
    <property type="term" value="C:nucleus"/>
    <property type="evidence" value="ECO:0007669"/>
    <property type="project" value="UniProtKB-SubCell"/>
</dbReference>
<keyword evidence="3" id="KW-0805">Transcription regulation</keyword>
<dbReference type="InterPro" id="IPR035979">
    <property type="entry name" value="RBD_domain_sf"/>
</dbReference>
<evidence type="ECO:0000313" key="10">
    <source>
        <dbReference type="EMBL" id="KAF9608682.1"/>
    </source>
</evidence>
<dbReference type="InterPro" id="IPR006630">
    <property type="entry name" value="La_HTH"/>
</dbReference>
<feature type="compositionally biased region" description="Polar residues" evidence="7">
    <location>
        <begin position="315"/>
        <end position="339"/>
    </location>
</feature>
<dbReference type="Gene3D" id="1.10.10.10">
    <property type="entry name" value="Winged helix-like DNA-binding domain superfamily/Winged helix DNA-binding domain"/>
    <property type="match status" value="1"/>
</dbReference>
<dbReference type="SUPFAM" id="SSF46785">
    <property type="entry name" value="Winged helix' DNA-binding domain"/>
    <property type="match status" value="1"/>
</dbReference>
<evidence type="ECO:0000256" key="4">
    <source>
        <dbReference type="ARBA" id="ARBA00023163"/>
    </source>
</evidence>
<dbReference type="Proteomes" id="UP000631114">
    <property type="component" value="Unassembled WGS sequence"/>
</dbReference>
<sequence length="416" mass="45977">MAQENIEKDQMEINESSTDSFKFNVHAPEFVPKSQPHVPISPISGYYYPCFHFLDGSGGGGGAGSNWLYVADQEAVQFMPNSSVAVPSNSKKFLNDDLRQKIIKQVEFQFSDMSLLASETLAKHMNKNSEGYVPISVVASSKKIKSLVNNNHLLAQALRTSSKLVLTEDGKKVKRKHIFTDRDKEDLQSRVVVAENLPEDYSHRNLEKIFGVVGSVKTVRICHPQESNASRSKGDVVISNKLHALIEYETGDQAEKAVEKLNDERNWRKGLRVRLLLRRSPRSVIRSRKSEYDHFDAYSDDDEAPPSESLESSSQTKNADVSSESNVNDRANAEDNTSGPKKGWSRIRAKCRGHGQSNNGHGPISPTAQSSSCNQSDASTKQQTPRGPRMPDGTRGFTVGRGKPVTLTAPTSSSLD</sequence>
<evidence type="ECO:0000256" key="1">
    <source>
        <dbReference type="ARBA" id="ARBA00004123"/>
    </source>
</evidence>
<feature type="region of interest" description="Disordered" evidence="7">
    <location>
        <begin position="296"/>
        <end position="416"/>
    </location>
</feature>
<comment type="subcellular location">
    <subcellularLocation>
        <location evidence="1">Nucleus</location>
    </subcellularLocation>
</comment>
<evidence type="ECO:0000313" key="11">
    <source>
        <dbReference type="Proteomes" id="UP000631114"/>
    </source>
</evidence>
<evidence type="ECO:0008006" key="12">
    <source>
        <dbReference type="Google" id="ProtNLM"/>
    </source>
</evidence>
<comment type="caution">
    <text evidence="10">The sequence shown here is derived from an EMBL/GenBank/DDBJ whole genome shotgun (WGS) entry which is preliminary data.</text>
</comment>
<dbReference type="GO" id="GO:0006396">
    <property type="term" value="P:RNA processing"/>
    <property type="evidence" value="ECO:0007669"/>
    <property type="project" value="InterPro"/>
</dbReference>
<evidence type="ECO:0000256" key="6">
    <source>
        <dbReference type="PROSITE-ProRule" id="PRU00332"/>
    </source>
</evidence>
<feature type="domain" description="RRM" evidence="8">
    <location>
        <begin position="190"/>
        <end position="280"/>
    </location>
</feature>
<reference evidence="10 11" key="1">
    <citation type="submission" date="2020-10" db="EMBL/GenBank/DDBJ databases">
        <title>The Coptis chinensis genome and diversification of protoberbering-type alkaloids.</title>
        <authorList>
            <person name="Wang B."/>
            <person name="Shu S."/>
            <person name="Song C."/>
            <person name="Liu Y."/>
        </authorList>
    </citation>
    <scope>NUCLEOTIDE SEQUENCE [LARGE SCALE GENOMIC DNA]</scope>
    <source>
        <strain evidence="10">HL-2020</strain>
        <tissue evidence="10">Leaf</tissue>
    </source>
</reference>
<keyword evidence="5" id="KW-0539">Nucleus</keyword>
<keyword evidence="11" id="KW-1185">Reference proteome</keyword>
<evidence type="ECO:0000256" key="5">
    <source>
        <dbReference type="ARBA" id="ARBA00023242"/>
    </source>
</evidence>
<dbReference type="OrthoDB" id="435402at2759"/>
<dbReference type="InterPro" id="IPR045180">
    <property type="entry name" value="La_dom_prot"/>
</dbReference>
<dbReference type="SMART" id="SM00360">
    <property type="entry name" value="RRM"/>
    <property type="match status" value="1"/>
</dbReference>
<dbReference type="GO" id="GO:1990904">
    <property type="term" value="C:ribonucleoprotein complex"/>
    <property type="evidence" value="ECO:0007669"/>
    <property type="project" value="InterPro"/>
</dbReference>
<keyword evidence="4" id="KW-0804">Transcription</keyword>
<dbReference type="PRINTS" id="PR00302">
    <property type="entry name" value="LUPUSLA"/>
</dbReference>
<dbReference type="PANTHER" id="PTHR22792">
    <property type="entry name" value="LUPUS LA PROTEIN-RELATED"/>
    <property type="match status" value="1"/>
</dbReference>
<evidence type="ECO:0000256" key="7">
    <source>
        <dbReference type="SAM" id="MobiDB-lite"/>
    </source>
</evidence>
<organism evidence="10 11">
    <name type="scientific">Coptis chinensis</name>
    <dbReference type="NCBI Taxonomy" id="261450"/>
    <lineage>
        <taxon>Eukaryota</taxon>
        <taxon>Viridiplantae</taxon>
        <taxon>Streptophyta</taxon>
        <taxon>Embryophyta</taxon>
        <taxon>Tracheophyta</taxon>
        <taxon>Spermatophyta</taxon>
        <taxon>Magnoliopsida</taxon>
        <taxon>Ranunculales</taxon>
        <taxon>Ranunculaceae</taxon>
        <taxon>Coptidoideae</taxon>
        <taxon>Coptis</taxon>
    </lineage>
</organism>
<dbReference type="Pfam" id="PF00076">
    <property type="entry name" value="RRM_1"/>
    <property type="match status" value="1"/>
</dbReference>
<accession>A0A835I2W8</accession>
<dbReference type="Gene3D" id="3.30.70.330">
    <property type="match status" value="1"/>
</dbReference>
<dbReference type="AlphaFoldDB" id="A0A835I2W8"/>
<dbReference type="InterPro" id="IPR036390">
    <property type="entry name" value="WH_DNA-bd_sf"/>
</dbReference>
<dbReference type="Pfam" id="PF05383">
    <property type="entry name" value="La"/>
    <property type="match status" value="1"/>
</dbReference>
<feature type="domain" description="HTH La-type RNA-binding" evidence="9">
    <location>
        <begin position="92"/>
        <end position="183"/>
    </location>
</feature>
<feature type="compositionally biased region" description="Polar residues" evidence="7">
    <location>
        <begin position="355"/>
        <end position="385"/>
    </location>
</feature>
<dbReference type="EMBL" id="JADFTS010000004">
    <property type="protein sequence ID" value="KAF9608682.1"/>
    <property type="molecule type" value="Genomic_DNA"/>
</dbReference>
<feature type="compositionally biased region" description="Basic residues" evidence="7">
    <location>
        <begin position="343"/>
        <end position="353"/>
    </location>
</feature>
<evidence type="ECO:0000259" key="8">
    <source>
        <dbReference type="PROSITE" id="PS50102"/>
    </source>
</evidence>
<dbReference type="InterPro" id="IPR012677">
    <property type="entry name" value="Nucleotide-bd_a/b_plait_sf"/>
</dbReference>
<dbReference type="SUPFAM" id="SSF54928">
    <property type="entry name" value="RNA-binding domain, RBD"/>
    <property type="match status" value="1"/>
</dbReference>
<evidence type="ECO:0000259" key="9">
    <source>
        <dbReference type="PROSITE" id="PS50961"/>
    </source>
</evidence>
<proteinExistence type="predicted"/>
<dbReference type="PROSITE" id="PS50961">
    <property type="entry name" value="HTH_LA"/>
    <property type="match status" value="1"/>
</dbReference>
<dbReference type="GO" id="GO:0003723">
    <property type="term" value="F:RNA binding"/>
    <property type="evidence" value="ECO:0007669"/>
    <property type="project" value="UniProtKB-UniRule"/>
</dbReference>
<evidence type="ECO:0000256" key="3">
    <source>
        <dbReference type="ARBA" id="ARBA00023015"/>
    </source>
</evidence>
<dbReference type="SMART" id="SM00715">
    <property type="entry name" value="LA"/>
    <property type="match status" value="1"/>
</dbReference>
<keyword evidence="2 6" id="KW-0694">RNA-binding</keyword>
<gene>
    <name evidence="10" type="ORF">IFM89_010466</name>
</gene>
<dbReference type="PANTHER" id="PTHR22792:SF62">
    <property type="entry name" value="LA-RELATED PROTEIN 7"/>
    <property type="match status" value="1"/>
</dbReference>
<dbReference type="InterPro" id="IPR002344">
    <property type="entry name" value="Lupus_La"/>
</dbReference>